<accession>A0ACC2NXB2</accession>
<reference evidence="1" key="1">
    <citation type="submission" date="2023-04" db="EMBL/GenBank/DDBJ databases">
        <title>A chromosome-level genome assembly of the parasitoid wasp Eretmocerus hayati.</title>
        <authorList>
            <person name="Zhong Y."/>
            <person name="Liu S."/>
            <person name="Liu Y."/>
        </authorList>
    </citation>
    <scope>NUCLEOTIDE SEQUENCE</scope>
    <source>
        <strain evidence="1">ZJU_SS_LIU_2023</strain>
    </source>
</reference>
<proteinExistence type="predicted"/>
<organism evidence="1 2">
    <name type="scientific">Eretmocerus hayati</name>
    <dbReference type="NCBI Taxonomy" id="131215"/>
    <lineage>
        <taxon>Eukaryota</taxon>
        <taxon>Metazoa</taxon>
        <taxon>Ecdysozoa</taxon>
        <taxon>Arthropoda</taxon>
        <taxon>Hexapoda</taxon>
        <taxon>Insecta</taxon>
        <taxon>Pterygota</taxon>
        <taxon>Neoptera</taxon>
        <taxon>Endopterygota</taxon>
        <taxon>Hymenoptera</taxon>
        <taxon>Apocrita</taxon>
        <taxon>Proctotrupomorpha</taxon>
        <taxon>Chalcidoidea</taxon>
        <taxon>Aphelinidae</taxon>
        <taxon>Aphelininae</taxon>
        <taxon>Eretmocerus</taxon>
    </lineage>
</organism>
<evidence type="ECO:0000313" key="2">
    <source>
        <dbReference type="Proteomes" id="UP001239111"/>
    </source>
</evidence>
<keyword evidence="2" id="KW-1185">Reference proteome</keyword>
<gene>
    <name evidence="1" type="ORF">QAD02_011543</name>
</gene>
<name>A0ACC2NXB2_9HYME</name>
<dbReference type="Proteomes" id="UP001239111">
    <property type="component" value="Chromosome 2"/>
</dbReference>
<comment type="caution">
    <text evidence="1">The sequence shown here is derived from an EMBL/GenBank/DDBJ whole genome shotgun (WGS) entry which is preliminary data.</text>
</comment>
<dbReference type="EMBL" id="CM056742">
    <property type="protein sequence ID" value="KAJ8675757.1"/>
    <property type="molecule type" value="Genomic_DNA"/>
</dbReference>
<sequence length="494" mass="56830">MLTIVKISRVMALEEDTAIDYLFNSMKGISPQSKAIVFAEQFNGTSPLVRKISQRANQEFPCTNIGENLGIIGGGINSTWLISEDNGRLLFDFFSLTIYIVEIKNGPHDLTKIADFMKYTISLSQGLRGKFIINIIVQEKINLEPFFWRVLSDGIDDISVIEWIPERSTDMNIIQSDGYNVYVNTFNHLNQTFTRGAMTSHTIMGLHRIKNFHGYPVNVERLCYEENCRNNFIYQPHEMLDIAFSKTLIEAINCSLRITHNPLKRKDDLSLEEINVQILDTRVPFLSTPFLDIASPPEGQVYYLSWIRNKIIPVPVSCPIYFHFMQQITYDEEISTAAIIAFAGLFFTAFVFAVWSQFLGFRERNWNFLNILTAQMGDRDVVMKSNALFRVTRIEGPIVEPICFMYLYKQFTLFKDRLTELINTFSEIGLIQLWREDGIRLGMMTESNQSVIVSEISDTVPLQQQLWPVIVVGSVLSIIALIGELIWKRWVEKT</sequence>
<protein>
    <submittedName>
        <fullName evidence="1">Uncharacterized protein</fullName>
    </submittedName>
</protein>
<evidence type="ECO:0000313" key="1">
    <source>
        <dbReference type="EMBL" id="KAJ8675757.1"/>
    </source>
</evidence>